<reference evidence="2" key="1">
    <citation type="submission" date="2021-05" db="EMBL/GenBank/DDBJ databases">
        <authorList>
            <person name="Alioto T."/>
            <person name="Alioto T."/>
            <person name="Gomez Garrido J."/>
        </authorList>
    </citation>
    <scope>NUCLEOTIDE SEQUENCE</scope>
</reference>
<proteinExistence type="predicted"/>
<organism evidence="2">
    <name type="scientific">Culex pipiens</name>
    <name type="common">House mosquito</name>
    <dbReference type="NCBI Taxonomy" id="7175"/>
    <lineage>
        <taxon>Eukaryota</taxon>
        <taxon>Metazoa</taxon>
        <taxon>Ecdysozoa</taxon>
        <taxon>Arthropoda</taxon>
        <taxon>Hexapoda</taxon>
        <taxon>Insecta</taxon>
        <taxon>Pterygota</taxon>
        <taxon>Neoptera</taxon>
        <taxon>Endopterygota</taxon>
        <taxon>Diptera</taxon>
        <taxon>Nematocera</taxon>
        <taxon>Culicoidea</taxon>
        <taxon>Culicidae</taxon>
        <taxon>Culicinae</taxon>
        <taxon>Culicini</taxon>
        <taxon>Culex</taxon>
        <taxon>Culex</taxon>
    </lineage>
</organism>
<feature type="region of interest" description="Disordered" evidence="1">
    <location>
        <begin position="1"/>
        <end position="29"/>
    </location>
</feature>
<accession>A0A8D8JAB5</accession>
<feature type="compositionally biased region" description="Polar residues" evidence="1">
    <location>
        <begin position="1"/>
        <end position="11"/>
    </location>
</feature>
<evidence type="ECO:0000313" key="2">
    <source>
        <dbReference type="EMBL" id="CAG6566831.1"/>
    </source>
</evidence>
<protein>
    <submittedName>
        <fullName evidence="2">(northern house mosquito) hypothetical protein</fullName>
    </submittedName>
</protein>
<name>A0A8D8JAB5_CULPI</name>
<feature type="compositionally biased region" description="Low complexity" evidence="1">
    <location>
        <begin position="14"/>
        <end position="29"/>
    </location>
</feature>
<evidence type="ECO:0000256" key="1">
    <source>
        <dbReference type="SAM" id="MobiDB-lite"/>
    </source>
</evidence>
<dbReference type="AlphaFoldDB" id="A0A8D8JAB5"/>
<dbReference type="EMBL" id="HBUE01171563">
    <property type="protein sequence ID" value="CAG6515334.1"/>
    <property type="molecule type" value="Transcribed_RNA"/>
</dbReference>
<dbReference type="EMBL" id="HBUE01171562">
    <property type="protein sequence ID" value="CAG6515332.1"/>
    <property type="molecule type" value="Transcribed_RNA"/>
</dbReference>
<sequence>MAAATSSTLASNEGDCSSSPGSADDSGGEVGSSVAVAGAAASAAGLDAVMASSSTMTVVPFASSSSIVAKAVCFVLLCCLSSGFSPQQLIQIGSNPAFFRSHSLRQFITPLSPGGETTPFPLPPLPTLHCNCCLPIIITFH</sequence>
<dbReference type="EMBL" id="HBUE01277012">
    <property type="protein sequence ID" value="CAG6566831.1"/>
    <property type="molecule type" value="Transcribed_RNA"/>
</dbReference>
<dbReference type="EMBL" id="HBUE01277013">
    <property type="protein sequence ID" value="CAG6566833.1"/>
    <property type="molecule type" value="Transcribed_RNA"/>
</dbReference>